<dbReference type="EMBL" id="CP013244">
    <property type="protein sequence ID" value="ANP46156.1"/>
    <property type="molecule type" value="Genomic_DNA"/>
</dbReference>
<feature type="signal peptide" evidence="2">
    <location>
        <begin position="1"/>
        <end position="18"/>
    </location>
</feature>
<evidence type="ECO:0008006" key="5">
    <source>
        <dbReference type="Google" id="ProtNLM"/>
    </source>
</evidence>
<dbReference type="OrthoDB" id="7428207at2"/>
<evidence type="ECO:0000313" key="4">
    <source>
        <dbReference type="Proteomes" id="UP000092498"/>
    </source>
</evidence>
<dbReference type="InParanoid" id="A0A1B1AHW1"/>
<sequence>MLRLSVALTAALALASCATITRGTTTAFVVETIPSGAYVRLSTGQECNSTPCTFARISREAEFTVLIRKEGYQEVTANVSHATASGGGLGMAGNVLVGGLIGAAVDANSGATQNLVPNPLVVHLEALAPAEVAPALTSENAPAAQPAAAPDGAAAPAPTPS</sequence>
<evidence type="ECO:0000256" key="2">
    <source>
        <dbReference type="SAM" id="SignalP"/>
    </source>
</evidence>
<accession>A0A1B1AHW1</accession>
<organism evidence="3 4">
    <name type="scientific">Candidatus Viadribacter manganicus</name>
    <dbReference type="NCBI Taxonomy" id="1759059"/>
    <lineage>
        <taxon>Bacteria</taxon>
        <taxon>Pseudomonadati</taxon>
        <taxon>Pseudomonadota</taxon>
        <taxon>Alphaproteobacteria</taxon>
        <taxon>Hyphomonadales</taxon>
        <taxon>Hyphomonadaceae</taxon>
        <taxon>Candidatus Viadribacter</taxon>
    </lineage>
</organism>
<evidence type="ECO:0000313" key="3">
    <source>
        <dbReference type="EMBL" id="ANP46156.1"/>
    </source>
</evidence>
<evidence type="ECO:0000256" key="1">
    <source>
        <dbReference type="SAM" id="MobiDB-lite"/>
    </source>
</evidence>
<keyword evidence="4" id="KW-1185">Reference proteome</keyword>
<dbReference type="PROSITE" id="PS51257">
    <property type="entry name" value="PROKAR_LIPOPROTEIN"/>
    <property type="match status" value="1"/>
</dbReference>
<dbReference type="AlphaFoldDB" id="A0A1B1AHW1"/>
<protein>
    <recommendedName>
        <fullName evidence="5">PEGA domain-containing protein</fullName>
    </recommendedName>
</protein>
<dbReference type="KEGG" id="cbot:ATE48_09600"/>
<proteinExistence type="predicted"/>
<keyword evidence="2" id="KW-0732">Signal</keyword>
<feature type="region of interest" description="Disordered" evidence="1">
    <location>
        <begin position="137"/>
        <end position="161"/>
    </location>
</feature>
<feature type="chain" id="PRO_5008518843" description="PEGA domain-containing protein" evidence="2">
    <location>
        <begin position="19"/>
        <end position="161"/>
    </location>
</feature>
<dbReference type="Proteomes" id="UP000092498">
    <property type="component" value="Chromosome"/>
</dbReference>
<reference evidence="3 4" key="1">
    <citation type="submission" date="2015-11" db="EMBL/GenBank/DDBJ databases">
        <title>Whole-Genome Sequence of Candidatus Oderbacter manganicum from the National Park Lower Oder Valley, Germany.</title>
        <authorList>
            <person name="Braun B."/>
            <person name="Liere K."/>
            <person name="Szewzyk U."/>
        </authorList>
    </citation>
    <scope>NUCLEOTIDE SEQUENCE [LARGE SCALE GENOMIC DNA]</scope>
    <source>
        <strain evidence="3 4">OTSz_A_272</strain>
    </source>
</reference>
<name>A0A1B1AHW1_9PROT</name>
<gene>
    <name evidence="3" type="ORF">ATE48_09600</name>
</gene>
<dbReference type="RefSeq" id="WP_066770670.1">
    <property type="nucleotide sequence ID" value="NZ_CP013244.1"/>
</dbReference>